<organism evidence="6 7">
    <name type="scientific">Exidia glandulosa HHB12029</name>
    <dbReference type="NCBI Taxonomy" id="1314781"/>
    <lineage>
        <taxon>Eukaryota</taxon>
        <taxon>Fungi</taxon>
        <taxon>Dikarya</taxon>
        <taxon>Basidiomycota</taxon>
        <taxon>Agaricomycotina</taxon>
        <taxon>Agaricomycetes</taxon>
        <taxon>Auriculariales</taxon>
        <taxon>Exidiaceae</taxon>
        <taxon>Exidia</taxon>
    </lineage>
</organism>
<keyword evidence="4" id="KW-0503">Monooxygenase</keyword>
<name>A0A166BRW7_EXIGL</name>
<evidence type="ECO:0000256" key="2">
    <source>
        <dbReference type="ARBA" id="ARBA00022827"/>
    </source>
</evidence>
<reference evidence="6 7" key="1">
    <citation type="journal article" date="2016" name="Mol. Biol. Evol.">
        <title>Comparative Genomics of Early-Diverging Mushroom-Forming Fungi Provides Insights into the Origins of Lignocellulose Decay Capabilities.</title>
        <authorList>
            <person name="Nagy L.G."/>
            <person name="Riley R."/>
            <person name="Tritt A."/>
            <person name="Adam C."/>
            <person name="Daum C."/>
            <person name="Floudas D."/>
            <person name="Sun H."/>
            <person name="Yadav J.S."/>
            <person name="Pangilinan J."/>
            <person name="Larsson K.H."/>
            <person name="Matsuura K."/>
            <person name="Barry K."/>
            <person name="Labutti K."/>
            <person name="Kuo R."/>
            <person name="Ohm R.A."/>
            <person name="Bhattacharya S.S."/>
            <person name="Shirouzu T."/>
            <person name="Yoshinaga Y."/>
            <person name="Martin F.M."/>
            <person name="Grigoriev I.V."/>
            <person name="Hibbett D.S."/>
        </authorList>
    </citation>
    <scope>NUCLEOTIDE SEQUENCE [LARGE SCALE GENOMIC DNA]</scope>
    <source>
        <strain evidence="6 7">HHB12029</strain>
    </source>
</reference>
<dbReference type="InterPro" id="IPR002938">
    <property type="entry name" value="FAD-bd"/>
</dbReference>
<keyword evidence="1" id="KW-0285">Flavoprotein</keyword>
<dbReference type="PANTHER" id="PTHR46972:SF1">
    <property type="entry name" value="FAD DEPENDENT OXIDOREDUCTASE DOMAIN-CONTAINING PROTEIN"/>
    <property type="match status" value="1"/>
</dbReference>
<evidence type="ECO:0000256" key="1">
    <source>
        <dbReference type="ARBA" id="ARBA00022630"/>
    </source>
</evidence>
<dbReference type="Pfam" id="PF01494">
    <property type="entry name" value="FAD_binding_3"/>
    <property type="match status" value="1"/>
</dbReference>
<keyword evidence="7" id="KW-1185">Reference proteome</keyword>
<protein>
    <submittedName>
        <fullName evidence="6">Tetracycline resistance protein</fullName>
    </submittedName>
</protein>
<evidence type="ECO:0000313" key="6">
    <source>
        <dbReference type="EMBL" id="KZW03540.1"/>
    </source>
</evidence>
<evidence type="ECO:0000259" key="5">
    <source>
        <dbReference type="Pfam" id="PF01494"/>
    </source>
</evidence>
<dbReference type="OrthoDB" id="655030at2759"/>
<dbReference type="STRING" id="1314781.A0A166BRW7"/>
<dbReference type="PANTHER" id="PTHR46972">
    <property type="entry name" value="MONOOXYGENASE ASQM-RELATED"/>
    <property type="match status" value="1"/>
</dbReference>
<dbReference type="Proteomes" id="UP000077266">
    <property type="component" value="Unassembled WGS sequence"/>
</dbReference>
<dbReference type="SUPFAM" id="SSF51905">
    <property type="entry name" value="FAD/NAD(P)-binding domain"/>
    <property type="match status" value="1"/>
</dbReference>
<evidence type="ECO:0000313" key="7">
    <source>
        <dbReference type="Proteomes" id="UP000077266"/>
    </source>
</evidence>
<dbReference type="InParanoid" id="A0A166BRW7"/>
<feature type="domain" description="FAD-binding" evidence="5">
    <location>
        <begin position="8"/>
        <end position="350"/>
    </location>
</feature>
<accession>A0A166BRW7</accession>
<evidence type="ECO:0000256" key="3">
    <source>
        <dbReference type="ARBA" id="ARBA00023002"/>
    </source>
</evidence>
<keyword evidence="2" id="KW-0274">FAD</keyword>
<dbReference type="AlphaFoldDB" id="A0A166BRW7"/>
<dbReference type="InterPro" id="IPR036188">
    <property type="entry name" value="FAD/NAD-bd_sf"/>
</dbReference>
<dbReference type="GO" id="GO:0004497">
    <property type="term" value="F:monooxygenase activity"/>
    <property type="evidence" value="ECO:0007669"/>
    <property type="project" value="UniProtKB-KW"/>
</dbReference>
<dbReference type="EMBL" id="KV425883">
    <property type="protein sequence ID" value="KZW03540.1"/>
    <property type="molecule type" value="Genomic_DNA"/>
</dbReference>
<keyword evidence="3" id="KW-0560">Oxidoreductase</keyword>
<sequence>MSSNPPRIAIIGGGPAGLTLLNVLGRHGVKATLYEWDESEATRVHLGGMLDLHADTGQLAIRGAGLWDAFQKYARSEGEELIVTDRTGVPLMHHRPTPSNTLARPEIDRHDLRRILIEGAPAGSIVWGHMFVSANKVEGTDEWELHFANGDKTVVDLLIGADGGRSRVRPLVSSAEIEYTGYQIVETYINSSAHPELTARVGAGSHFAFDEHKFLAAQHNGDGRVRVYCFFRAPASYVLPSDPEEAIAEVLAHIEGWADWMREMVRSADRDAIHPRALYVLPVPHTWPHRKGVTLVGDSMSLMSTFAAKGANIAMWAALQLGEEIGKSGANSVDAIDEAVARYEKHATLVAGEAAALSAKGMETCLLQDNGARRFIEKFEQLTEAK</sequence>
<dbReference type="Gene3D" id="3.50.50.60">
    <property type="entry name" value="FAD/NAD(P)-binding domain"/>
    <property type="match status" value="1"/>
</dbReference>
<gene>
    <name evidence="6" type="ORF">EXIGLDRAFT_600427</name>
</gene>
<dbReference type="PRINTS" id="PR00420">
    <property type="entry name" value="RNGMNOXGNASE"/>
</dbReference>
<evidence type="ECO:0000256" key="4">
    <source>
        <dbReference type="ARBA" id="ARBA00023033"/>
    </source>
</evidence>
<dbReference type="GO" id="GO:0071949">
    <property type="term" value="F:FAD binding"/>
    <property type="evidence" value="ECO:0007669"/>
    <property type="project" value="InterPro"/>
</dbReference>
<proteinExistence type="predicted"/>